<dbReference type="InterPro" id="IPR036390">
    <property type="entry name" value="WH_DNA-bd_sf"/>
</dbReference>
<dbReference type="EMBL" id="JAGQHS010000003">
    <property type="protein sequence ID" value="MCA9754376.1"/>
    <property type="molecule type" value="Genomic_DNA"/>
</dbReference>
<evidence type="ECO:0000313" key="3">
    <source>
        <dbReference type="Proteomes" id="UP000739538"/>
    </source>
</evidence>
<dbReference type="InterPro" id="IPR051797">
    <property type="entry name" value="TrmB-like"/>
</dbReference>
<dbReference type="InterPro" id="IPR036388">
    <property type="entry name" value="WH-like_DNA-bd_sf"/>
</dbReference>
<dbReference type="SUPFAM" id="SSF46785">
    <property type="entry name" value="Winged helix' DNA-binding domain"/>
    <property type="match status" value="1"/>
</dbReference>
<comment type="caution">
    <text evidence="2">The sequence shown here is derived from an EMBL/GenBank/DDBJ whole genome shotgun (WGS) entry which is preliminary data.</text>
</comment>
<evidence type="ECO:0000259" key="1">
    <source>
        <dbReference type="Pfam" id="PF01978"/>
    </source>
</evidence>
<gene>
    <name evidence="2" type="ORF">KDA27_01130</name>
</gene>
<proteinExistence type="predicted"/>
<accession>A0A956N8K3</accession>
<dbReference type="PANTHER" id="PTHR34293:SF1">
    <property type="entry name" value="HTH-TYPE TRANSCRIPTIONAL REGULATOR TRMBL2"/>
    <property type="match status" value="1"/>
</dbReference>
<dbReference type="InterPro" id="IPR002831">
    <property type="entry name" value="Tscrpt_reg_TrmB_N"/>
</dbReference>
<dbReference type="Proteomes" id="UP000739538">
    <property type="component" value="Unassembled WGS sequence"/>
</dbReference>
<organism evidence="2 3">
    <name type="scientific">Eiseniibacteriota bacterium</name>
    <dbReference type="NCBI Taxonomy" id="2212470"/>
    <lineage>
        <taxon>Bacteria</taxon>
        <taxon>Candidatus Eiseniibacteriota</taxon>
    </lineage>
</organism>
<name>A0A956N8K3_UNCEI</name>
<dbReference type="Pfam" id="PF01978">
    <property type="entry name" value="TrmB"/>
    <property type="match status" value="1"/>
</dbReference>
<dbReference type="Gene3D" id="1.10.10.10">
    <property type="entry name" value="Winged helix-like DNA-binding domain superfamily/Winged helix DNA-binding domain"/>
    <property type="match status" value="1"/>
</dbReference>
<feature type="domain" description="Transcription regulator TrmB N-terminal" evidence="1">
    <location>
        <begin position="11"/>
        <end position="75"/>
    </location>
</feature>
<dbReference type="AlphaFoldDB" id="A0A956N8K3"/>
<dbReference type="PANTHER" id="PTHR34293">
    <property type="entry name" value="HTH-TYPE TRANSCRIPTIONAL REGULATOR TRMBL2"/>
    <property type="match status" value="1"/>
</dbReference>
<evidence type="ECO:0000313" key="2">
    <source>
        <dbReference type="EMBL" id="MCA9754376.1"/>
    </source>
</evidence>
<protein>
    <submittedName>
        <fullName evidence="2">TrmB family transcriptional regulator</fullName>
    </submittedName>
</protein>
<reference evidence="2" key="1">
    <citation type="submission" date="2020-04" db="EMBL/GenBank/DDBJ databases">
        <authorList>
            <person name="Zhang T."/>
        </authorList>
    </citation>
    <scope>NUCLEOTIDE SEQUENCE</scope>
    <source>
        <strain evidence="2">HKST-UBA02</strain>
    </source>
</reference>
<sequence length="284" mass="30859">MATTIDGALLGLGFSEVEARVYTYLLAHEPTTGYRISREIDKPTANTYKAIASLEAKGAVWVEEGENRICRAVAPDELLARISRNFEETKARAVAALAEIHQPDGDDRIYQIRSLEAVLERARTMLAGAERIVLADVFPGLAEVLRDDLVGAAERGVEVAVKLYRPEELPGVRVVLEPGGNTPAKWPGVQLSLVADAKEHLLALVDHDLGSVRQAVWSESPFLSCMHHNHVASEILFTLYEGVGPLPFPSQEIVEDAMGITLLRSGPPGLDLLRNGVRGDQGGR</sequence>
<reference evidence="2" key="2">
    <citation type="journal article" date="2021" name="Microbiome">
        <title>Successional dynamics and alternative stable states in a saline activated sludge microbial community over 9 years.</title>
        <authorList>
            <person name="Wang Y."/>
            <person name="Ye J."/>
            <person name="Ju F."/>
            <person name="Liu L."/>
            <person name="Boyd J.A."/>
            <person name="Deng Y."/>
            <person name="Parks D.H."/>
            <person name="Jiang X."/>
            <person name="Yin X."/>
            <person name="Woodcroft B.J."/>
            <person name="Tyson G.W."/>
            <person name="Hugenholtz P."/>
            <person name="Polz M.F."/>
            <person name="Zhang T."/>
        </authorList>
    </citation>
    <scope>NUCLEOTIDE SEQUENCE</scope>
    <source>
        <strain evidence="2">HKST-UBA02</strain>
    </source>
</reference>